<protein>
    <submittedName>
        <fullName evidence="1">Uncharacterized protein</fullName>
    </submittedName>
</protein>
<dbReference type="AlphaFoldDB" id="T0RE48"/>
<reference evidence="1 2" key="1">
    <citation type="submission" date="2012-04" db="EMBL/GenBank/DDBJ databases">
        <title>The Genome Sequence of Saprolegnia declina VS20.</title>
        <authorList>
            <consortium name="The Broad Institute Genome Sequencing Platform"/>
            <person name="Russ C."/>
            <person name="Nusbaum C."/>
            <person name="Tyler B."/>
            <person name="van West P."/>
            <person name="Dieguez-Uribeondo J."/>
            <person name="de Bruijn I."/>
            <person name="Tripathy S."/>
            <person name="Jiang R."/>
            <person name="Young S.K."/>
            <person name="Zeng Q."/>
            <person name="Gargeya S."/>
            <person name="Fitzgerald M."/>
            <person name="Haas B."/>
            <person name="Abouelleil A."/>
            <person name="Alvarado L."/>
            <person name="Arachchi H.M."/>
            <person name="Berlin A."/>
            <person name="Chapman S.B."/>
            <person name="Goldberg J."/>
            <person name="Griggs A."/>
            <person name="Gujja S."/>
            <person name="Hansen M."/>
            <person name="Howarth C."/>
            <person name="Imamovic A."/>
            <person name="Larimer J."/>
            <person name="McCowen C."/>
            <person name="Montmayeur A."/>
            <person name="Murphy C."/>
            <person name="Neiman D."/>
            <person name="Pearson M."/>
            <person name="Priest M."/>
            <person name="Roberts A."/>
            <person name="Saif S."/>
            <person name="Shea T."/>
            <person name="Sisk P."/>
            <person name="Sykes S."/>
            <person name="Wortman J."/>
            <person name="Nusbaum C."/>
            <person name="Birren B."/>
        </authorList>
    </citation>
    <scope>NUCLEOTIDE SEQUENCE [LARGE SCALE GENOMIC DNA]</scope>
    <source>
        <strain evidence="1 2">VS20</strain>
    </source>
</reference>
<dbReference type="OMA" id="YEAALWP"/>
<sequence>MTIEAYEAALWPLRRPNRHVYMGTLPCDATPAVTLVEGRAPFSIANVPAWSTVLSEILSKAATALCLQASPAMTLDVIESHFSVACAGASTDLTPMTLGAIGTLLVVLPSAYTGGSLAWTLGATTTTLEPTSEVRYVVVPLGAVLASAPITAGTRHMLVFDIVRRHPRTRAILLSSRDAMLHELTRIASMPMLQDQRIAHVLTAPVLAFEALCPADAAILDVLLATRRFDVALVEVDAVVNTCRPHPSCMIPDAVVASLVGKRVHRFLSGESESRYQPKVALLFWPTQYRAGIVGLAAAMLSAEPSSTWHLGLALWKRRLPAFLPHLCHRLLAFGDVDLIEIFVSDVLGSALQFDSPPSLTTLAELVRTCLVTLGWCRLGGAVARLVARWVECTNLIDAPKACRLLASFAGVADEPLCAALDVPFVGEFIKVCFDVICTRLAGERYVPSDIGASYILLDAYLDGLTANDAAHLPTNWLDGRVPASVIAIIDDYLYVRQNRVATLLWHCKSDVDTLRFVPAAVLQALTFEVALPVKVYVDALVSALDTAATRSDGDGQHYRCYVEPKNLRDIFLCTAHRCSRRLLDAAYALGDSRTVHVVYELVQGQVLAPSMHGVVAGWALGVAQALVASTSRMDARTEVAVSVTKLLAIVAPEAVAGFLTSWAAALPATLYARRAHLYRALKQLQAVLAAPHRNIFVHLAATCRDTLVANGALNPIPDLPDFVYDDIPVDRRHCHYCAAFATFLADGTETRINALRFTCRVLRAIIAANADRLEMDRRRVVIKVPQPGHATLRDLSLHRQQQWQRAEDRKMVMSLEASMAKPSTDDIMAGWSDAADN</sequence>
<dbReference type="RefSeq" id="XP_008618647.1">
    <property type="nucleotide sequence ID" value="XM_008620425.1"/>
</dbReference>
<name>T0RE48_SAPDV</name>
<dbReference type="VEuPathDB" id="FungiDB:SDRG_14303"/>
<dbReference type="GeneID" id="19955030"/>
<dbReference type="Proteomes" id="UP000030762">
    <property type="component" value="Unassembled WGS sequence"/>
</dbReference>
<accession>T0RE48</accession>
<dbReference type="InParanoid" id="T0RE48"/>
<dbReference type="EMBL" id="JH767201">
    <property type="protein sequence ID" value="EQC27882.1"/>
    <property type="molecule type" value="Genomic_DNA"/>
</dbReference>
<gene>
    <name evidence="1" type="ORF">SDRG_14303</name>
</gene>
<keyword evidence="2" id="KW-1185">Reference proteome</keyword>
<organism evidence="1 2">
    <name type="scientific">Saprolegnia diclina (strain VS20)</name>
    <dbReference type="NCBI Taxonomy" id="1156394"/>
    <lineage>
        <taxon>Eukaryota</taxon>
        <taxon>Sar</taxon>
        <taxon>Stramenopiles</taxon>
        <taxon>Oomycota</taxon>
        <taxon>Saprolegniomycetes</taxon>
        <taxon>Saprolegniales</taxon>
        <taxon>Saprolegniaceae</taxon>
        <taxon>Saprolegnia</taxon>
    </lineage>
</organism>
<proteinExistence type="predicted"/>
<dbReference type="OrthoDB" id="10348170at2759"/>
<evidence type="ECO:0000313" key="2">
    <source>
        <dbReference type="Proteomes" id="UP000030762"/>
    </source>
</evidence>
<evidence type="ECO:0000313" key="1">
    <source>
        <dbReference type="EMBL" id="EQC27882.1"/>
    </source>
</evidence>